<evidence type="ECO:0000313" key="1">
    <source>
        <dbReference type="EMBL" id="QQX76789.1"/>
    </source>
</evidence>
<dbReference type="RefSeq" id="WP_202336655.1">
    <property type="nucleotide sequence ID" value="NZ_CP068439.1"/>
</dbReference>
<proteinExistence type="predicted"/>
<accession>A0ABX7DVK3</accession>
<gene>
    <name evidence="1" type="ORF">JK629_00510</name>
</gene>
<reference evidence="1 2" key="1">
    <citation type="submission" date="2021-01" db="EMBL/GenBank/DDBJ databases">
        <title>Aequorivita sp. strain KX20305, a bacterium isolated from the sediment collected at a cold seep field in South China Sea.</title>
        <authorList>
            <person name="Zhang H."/>
            <person name="Li C."/>
        </authorList>
    </citation>
    <scope>NUCLEOTIDE SEQUENCE [LARGE SCALE GENOMIC DNA]</scope>
    <source>
        <strain evidence="1 2">KX20305</strain>
    </source>
</reference>
<evidence type="ECO:0000313" key="2">
    <source>
        <dbReference type="Proteomes" id="UP000629420"/>
    </source>
</evidence>
<dbReference type="Gene3D" id="3.40.50.2000">
    <property type="entry name" value="Glycogen Phosphorylase B"/>
    <property type="match status" value="1"/>
</dbReference>
<dbReference type="EMBL" id="CP068439">
    <property type="protein sequence ID" value="QQX76789.1"/>
    <property type="molecule type" value="Genomic_DNA"/>
</dbReference>
<protein>
    <submittedName>
        <fullName evidence="1">Glycosyltransferase family 1 protein</fullName>
    </submittedName>
</protein>
<name>A0ABX7DVK3_9FLAO</name>
<sequence>MKTKKTNSVKEVKWFVPLELNHSSYIYTSIIEYCRLEKINFKIASKNLNYKGRVSIENDIEKSSNHVNTKINWVQIKFYNGAKKNIAFDLNDNPNHFGAYALKNADIYYKRCFQESIIKFLSTEHISKIKPMGLPFMVRPNKLRNKNKLKFLFYKFKAYEIFKFDSLLFKRGKLYKTKAVLNFKGFLNTRKISDFKNFESIVSENIFYQKRLFDDTVTQDTKKVNQQRVSVIKVLKSNFPNHFYGGLQRNKLSELEYPELISNVAGDQHSFLKAMKKCGICIYTKGLMDSPGWTLPEYLSQGKCIVAEKLTNEIPYPLINEVHLVYFSNEEELIEICKELLADNKKRDFLGNNARQYYEKYITPSIFFYNLLNTDFE</sequence>
<organism evidence="1 2">
    <name type="scientific">Aequorivita iocasae</name>
    <dbReference type="NCBI Taxonomy" id="2803865"/>
    <lineage>
        <taxon>Bacteria</taxon>
        <taxon>Pseudomonadati</taxon>
        <taxon>Bacteroidota</taxon>
        <taxon>Flavobacteriia</taxon>
        <taxon>Flavobacteriales</taxon>
        <taxon>Flavobacteriaceae</taxon>
        <taxon>Aequorivita</taxon>
    </lineage>
</organism>
<dbReference type="SUPFAM" id="SSF53756">
    <property type="entry name" value="UDP-Glycosyltransferase/glycogen phosphorylase"/>
    <property type="match status" value="1"/>
</dbReference>
<keyword evidence="2" id="KW-1185">Reference proteome</keyword>
<dbReference type="Proteomes" id="UP000629420">
    <property type="component" value="Chromosome"/>
</dbReference>